<gene>
    <name evidence="1" type="ORF">SAMN06275492_10135</name>
</gene>
<dbReference type="RefSeq" id="WP_085543339.1">
    <property type="nucleotide sequence ID" value="NZ_FXBB01000001.1"/>
</dbReference>
<sequence length="264" mass="28977">MIENRERFAALIKKHRWPKAVAVTGALGSGKTEWVLNLALGFSSIGEKVTIADVDIINPYFCVRQVSDTLENQGFKVLTAPDKAKWIDMPLVTAEVDWALSEPDGRLLLDVGGDAEGALALKKYRDRMISAGYLLILVVNSYRPMTSTVEGISTMRRRMEEIGGLKVGAILSNSHLMSETTMDTVTEGLKLVEAAGKELELPVLYAGVPPHLYGEAESHLSTGEVSPWPVSRYMLLPWEKGAMWSTGLPSKNHGARILRQEAAK</sequence>
<name>A0A1X7I279_9BACT</name>
<proteinExistence type="predicted"/>
<evidence type="ECO:0000313" key="1">
    <source>
        <dbReference type="EMBL" id="SMG08451.1"/>
    </source>
</evidence>
<accession>A0A1X7I279</accession>
<dbReference type="OrthoDB" id="9779501at2"/>
<protein>
    <submittedName>
        <fullName evidence="1">Uncharacterized protein</fullName>
    </submittedName>
</protein>
<dbReference type="Proteomes" id="UP000193355">
    <property type="component" value="Unassembled WGS sequence"/>
</dbReference>
<keyword evidence="2" id="KW-1185">Reference proteome</keyword>
<reference evidence="2" key="1">
    <citation type="submission" date="2017-04" db="EMBL/GenBank/DDBJ databases">
        <authorList>
            <person name="Varghese N."/>
            <person name="Submissions S."/>
        </authorList>
    </citation>
    <scope>NUCLEOTIDE SEQUENCE [LARGE SCALE GENOMIC DNA]</scope>
    <source>
        <strain evidence="2">USBA 82</strain>
    </source>
</reference>
<dbReference type="InterPro" id="IPR027417">
    <property type="entry name" value="P-loop_NTPase"/>
</dbReference>
<dbReference type="SUPFAM" id="SSF52540">
    <property type="entry name" value="P-loop containing nucleoside triphosphate hydrolases"/>
    <property type="match status" value="1"/>
</dbReference>
<dbReference type="AlphaFoldDB" id="A0A1X7I279"/>
<evidence type="ECO:0000313" key="2">
    <source>
        <dbReference type="Proteomes" id="UP000193355"/>
    </source>
</evidence>
<dbReference type="EMBL" id="FXBB01000001">
    <property type="protein sequence ID" value="SMG08451.1"/>
    <property type="molecule type" value="Genomic_DNA"/>
</dbReference>
<organism evidence="1 2">
    <name type="scientific">Dethiosulfovibrio salsuginis</name>
    <dbReference type="NCBI Taxonomy" id="561720"/>
    <lineage>
        <taxon>Bacteria</taxon>
        <taxon>Thermotogati</taxon>
        <taxon>Synergistota</taxon>
        <taxon>Synergistia</taxon>
        <taxon>Synergistales</taxon>
        <taxon>Dethiosulfovibrionaceae</taxon>
        <taxon>Dethiosulfovibrio</taxon>
    </lineage>
</organism>
<dbReference type="STRING" id="561720.SAMN06275492_10135"/>